<dbReference type="GO" id="GO:0046942">
    <property type="term" value="P:carboxylic acid transport"/>
    <property type="evidence" value="ECO:0007669"/>
    <property type="project" value="UniProtKB-ARBA"/>
</dbReference>
<dbReference type="GO" id="GO:0005765">
    <property type="term" value="C:lysosomal membrane"/>
    <property type="evidence" value="ECO:0007669"/>
    <property type="project" value="UniProtKB-SubCell"/>
</dbReference>
<comment type="catalytic activity">
    <reaction evidence="19">
        <text>L-glutamate(out) = L-glutamate(in)</text>
        <dbReference type="Rhea" id="RHEA:66336"/>
        <dbReference type="ChEBI" id="CHEBI:29985"/>
    </reaction>
    <physiologicalReaction direction="left-to-right" evidence="19">
        <dbReference type="Rhea" id="RHEA:66337"/>
    </physiologicalReaction>
</comment>
<dbReference type="OMA" id="CLVKDYH"/>
<keyword evidence="13" id="KW-0458">Lysosome</keyword>
<dbReference type="InterPro" id="IPR020846">
    <property type="entry name" value="MFS_dom"/>
</dbReference>
<dbReference type="PROSITE" id="PS50850">
    <property type="entry name" value="MFS"/>
    <property type="match status" value="1"/>
</dbReference>
<comment type="catalytic activity">
    <reaction evidence="16">
        <text>L-aspartate(out) = L-aspartate(in)</text>
        <dbReference type="Rhea" id="RHEA:66332"/>
        <dbReference type="ChEBI" id="CHEBI:29991"/>
    </reaction>
    <physiologicalReaction direction="left-to-right" evidence="16">
        <dbReference type="Rhea" id="RHEA:66333"/>
    </physiologicalReaction>
</comment>
<comment type="catalytic activity">
    <reaction evidence="15">
        <text>2 nitrate(out) + H(+)(out) = 2 nitrate(in) + H(+)(in)</text>
        <dbReference type="Rhea" id="RHEA:71539"/>
        <dbReference type="ChEBI" id="CHEBI:15378"/>
        <dbReference type="ChEBI" id="CHEBI:17632"/>
    </reaction>
    <physiologicalReaction direction="left-to-right" evidence="15">
        <dbReference type="Rhea" id="RHEA:71540"/>
    </physiologicalReaction>
</comment>
<dbReference type="HOGENOM" id="CLU_001265_5_0_1"/>
<evidence type="ECO:0000256" key="5">
    <source>
        <dbReference type="ARBA" id="ARBA00022448"/>
    </source>
</evidence>
<feature type="non-terminal residue" evidence="28">
    <location>
        <position position="1"/>
    </location>
</feature>
<comment type="function">
    <text evidence="21">Receptor for CM101, a polysaccharide produced by group B Streptococcus with antipathoangiogenic properties.</text>
</comment>
<keyword evidence="12" id="KW-0325">Glycoprotein</keyword>
<organism evidence="28 29">
    <name type="scientific">Lottia gigantea</name>
    <name type="common">Giant owl limpet</name>
    <dbReference type="NCBI Taxonomy" id="225164"/>
    <lineage>
        <taxon>Eukaryota</taxon>
        <taxon>Metazoa</taxon>
        <taxon>Spiralia</taxon>
        <taxon>Lophotrochozoa</taxon>
        <taxon>Mollusca</taxon>
        <taxon>Gastropoda</taxon>
        <taxon>Patellogastropoda</taxon>
        <taxon>Lottioidea</taxon>
        <taxon>Lottiidae</taxon>
        <taxon>Lottia</taxon>
    </lineage>
</organism>
<evidence type="ECO:0000256" key="18">
    <source>
        <dbReference type="ARBA" id="ARBA00051403"/>
    </source>
</evidence>
<evidence type="ECO:0000256" key="17">
    <source>
        <dbReference type="ARBA" id="ARBA00050625"/>
    </source>
</evidence>
<comment type="catalytic activity">
    <reaction evidence="20">
        <text>D-glucuronate(out) + H(+)(out) = D-glucuronate(in) + H(+)(in)</text>
        <dbReference type="Rhea" id="RHEA:72591"/>
        <dbReference type="ChEBI" id="CHEBI:15378"/>
        <dbReference type="ChEBI" id="CHEBI:58720"/>
    </reaction>
    <physiologicalReaction direction="left-to-right" evidence="20">
        <dbReference type="Rhea" id="RHEA:72592"/>
    </physiologicalReaction>
</comment>
<evidence type="ECO:0000313" key="28">
    <source>
        <dbReference type="EMBL" id="ESO91410.1"/>
    </source>
</evidence>
<comment type="catalytic activity">
    <reaction evidence="17">
        <text>N-acetylneuraminate(in) + H(+)(in) = N-acetylneuraminate(out) + H(+)(out)</text>
        <dbReference type="Rhea" id="RHEA:28987"/>
        <dbReference type="ChEBI" id="CHEBI:15378"/>
        <dbReference type="ChEBI" id="CHEBI:35418"/>
    </reaction>
    <physiologicalReaction direction="right-to-left" evidence="17">
        <dbReference type="Rhea" id="RHEA:28989"/>
    </physiologicalReaction>
</comment>
<protein>
    <recommendedName>
        <fullName evidence="22">Sialin</fullName>
    </recommendedName>
    <alternativeName>
        <fullName evidence="25">H(+)/nitrate cotransporter</fullName>
    </alternativeName>
    <alternativeName>
        <fullName evidence="23">H(+)/sialic acid cotransporter</fullName>
    </alternativeName>
    <alternativeName>
        <fullName evidence="24">Vesicular excitatory amino acid transporter</fullName>
    </alternativeName>
</protein>
<dbReference type="GO" id="GO:0006820">
    <property type="term" value="P:monoatomic anion transport"/>
    <property type="evidence" value="ECO:0007669"/>
    <property type="project" value="TreeGrafter"/>
</dbReference>
<dbReference type="EMBL" id="KB202283">
    <property type="protein sequence ID" value="ESO91410.1"/>
    <property type="molecule type" value="Genomic_DNA"/>
</dbReference>
<evidence type="ECO:0000256" key="8">
    <source>
        <dbReference type="ARBA" id="ARBA00022847"/>
    </source>
</evidence>
<dbReference type="OrthoDB" id="2985014at2759"/>
<dbReference type="GeneID" id="20251674"/>
<keyword evidence="10" id="KW-0770">Synapse</keyword>
<evidence type="ECO:0000256" key="14">
    <source>
        <dbReference type="ARBA" id="ARBA00023329"/>
    </source>
</evidence>
<keyword evidence="14" id="KW-0968">Cytoplasmic vesicle</keyword>
<dbReference type="STRING" id="225164.V4A8Q1"/>
<feature type="transmembrane region" description="Helical" evidence="26">
    <location>
        <begin position="67"/>
        <end position="86"/>
    </location>
</feature>
<feature type="transmembrane region" description="Helical" evidence="26">
    <location>
        <begin position="323"/>
        <end position="343"/>
    </location>
</feature>
<feature type="transmembrane region" description="Helical" evidence="26">
    <location>
        <begin position="118"/>
        <end position="141"/>
    </location>
</feature>
<comment type="catalytic activity">
    <reaction evidence="18">
        <text>N-acetyl-L-aspartyl-L-glutamate(out) = N-acetyl-L-aspartyl-L-glutamate(in)</text>
        <dbReference type="Rhea" id="RHEA:72599"/>
        <dbReference type="ChEBI" id="CHEBI:76931"/>
    </reaction>
    <physiologicalReaction direction="left-to-right" evidence="18">
        <dbReference type="Rhea" id="RHEA:72600"/>
    </physiologicalReaction>
</comment>
<feature type="transmembrane region" description="Helical" evidence="26">
    <location>
        <begin position="153"/>
        <end position="180"/>
    </location>
</feature>
<comment type="subcellular location">
    <subcellularLocation>
        <location evidence="2">Basolateral cell membrane</location>
        <topology evidence="2">Multi-pass membrane protein</topology>
    </subcellularLocation>
    <subcellularLocation>
        <location evidence="3">Cytoplasmic vesicle</location>
        <location evidence="3">Secretory vesicle membrane</location>
        <topology evidence="3">Multi-pass membrane protein</topology>
    </subcellularLocation>
    <subcellularLocation>
        <location evidence="1">Cytoplasmic vesicle</location>
        <location evidence="1">Secretory vesicle</location>
        <location evidence="1">Synaptic vesicle membrane</location>
    </subcellularLocation>
    <subcellularLocation>
        <location evidence="4">Lysosome membrane</location>
    </subcellularLocation>
</comment>
<dbReference type="InterPro" id="IPR036259">
    <property type="entry name" value="MFS_trans_sf"/>
</dbReference>
<dbReference type="PANTHER" id="PTHR11662">
    <property type="entry name" value="SOLUTE CARRIER FAMILY 17"/>
    <property type="match status" value="1"/>
</dbReference>
<dbReference type="GO" id="GO:0030672">
    <property type="term" value="C:synaptic vesicle membrane"/>
    <property type="evidence" value="ECO:0007669"/>
    <property type="project" value="UniProtKB-SubCell"/>
</dbReference>
<evidence type="ECO:0000256" key="15">
    <source>
        <dbReference type="ARBA" id="ARBA00050101"/>
    </source>
</evidence>
<feature type="transmembrane region" description="Helical" evidence="26">
    <location>
        <begin position="383"/>
        <end position="405"/>
    </location>
</feature>
<dbReference type="InterPro" id="IPR050382">
    <property type="entry name" value="MFS_Na/Anion_cotransporter"/>
</dbReference>
<evidence type="ECO:0000256" key="24">
    <source>
        <dbReference type="ARBA" id="ARBA00081195"/>
    </source>
</evidence>
<feature type="transmembrane region" description="Helical" evidence="26">
    <location>
        <begin position="186"/>
        <end position="206"/>
    </location>
</feature>
<evidence type="ECO:0000256" key="1">
    <source>
        <dbReference type="ARBA" id="ARBA00004432"/>
    </source>
</evidence>
<evidence type="ECO:0000256" key="20">
    <source>
        <dbReference type="ARBA" id="ARBA00051612"/>
    </source>
</evidence>
<dbReference type="AlphaFoldDB" id="V4A8Q1"/>
<sequence length="406" mass="44925">PCFLSQRWILSYVGFWGFMMVYAIRVDFSVGIVCMVGGSSNQNTNISTIFNQTGEFDWPKPLRSSLLAMYFYGYIILQIPGGWIATRFGGKRVLGYMTFVSSVGTLLTPVLARLHVNALFAVRFIIGLAAGVSFPAMHSIWGRWAPPLERSKLMGLCYAGPSIGVILTYSVSGLLCVYGFDNGWGSIFYLTGIAGVLWCITWYFLVSDTPQEHPRITPSERRYIEDAIGYKPQAKVTKTPWIKMFKSPAVLACITAHACNNWTNYTLLTSLPLFMREVLEFDIKQNGFLSAVPYLCTMLSAIVSGHIVDFIRRGVNTTTVRRVVQIISFVGQSCSLVAVGFVTKELRHLAVGLLSLSMIFTGLNRSGYVINHVDFAPRYAGELFGITNTFATIPGMIAPIVVGLIT</sequence>
<evidence type="ECO:0000256" key="25">
    <source>
        <dbReference type="ARBA" id="ARBA00081925"/>
    </source>
</evidence>
<dbReference type="FunFam" id="1.20.1250.20:FF:000067">
    <property type="entry name" value="sialin isoform X2"/>
    <property type="match status" value="1"/>
</dbReference>
<feature type="transmembrane region" description="Helical" evidence="26">
    <location>
        <begin position="93"/>
        <end position="112"/>
    </location>
</feature>
<evidence type="ECO:0000256" key="2">
    <source>
        <dbReference type="ARBA" id="ARBA00004554"/>
    </source>
</evidence>
<dbReference type="GO" id="GO:0016323">
    <property type="term" value="C:basolateral plasma membrane"/>
    <property type="evidence" value="ECO:0007669"/>
    <property type="project" value="UniProtKB-SubCell"/>
</dbReference>
<dbReference type="FunFam" id="1.20.1250.20:FF:000003">
    <property type="entry name" value="Solute carrier family 17 member 3"/>
    <property type="match status" value="1"/>
</dbReference>
<dbReference type="CTD" id="20251674"/>
<keyword evidence="5" id="KW-0813">Transport</keyword>
<evidence type="ECO:0000256" key="3">
    <source>
        <dbReference type="ARBA" id="ARBA00004638"/>
    </source>
</evidence>
<keyword evidence="7 26" id="KW-0812">Transmembrane</keyword>
<accession>V4A8Q1</accession>
<dbReference type="GO" id="GO:0015293">
    <property type="term" value="F:symporter activity"/>
    <property type="evidence" value="ECO:0007669"/>
    <property type="project" value="UniProtKB-KW"/>
</dbReference>
<evidence type="ECO:0000256" key="16">
    <source>
        <dbReference type="ARBA" id="ARBA00050554"/>
    </source>
</evidence>
<evidence type="ECO:0000256" key="4">
    <source>
        <dbReference type="ARBA" id="ARBA00004656"/>
    </source>
</evidence>
<gene>
    <name evidence="28" type="ORF">LOTGIDRAFT_63537</name>
</gene>
<proteinExistence type="predicted"/>
<dbReference type="KEGG" id="lgi:LOTGIDRAFT_63537"/>
<evidence type="ECO:0000256" key="13">
    <source>
        <dbReference type="ARBA" id="ARBA00023228"/>
    </source>
</evidence>
<feature type="non-terminal residue" evidence="28">
    <location>
        <position position="406"/>
    </location>
</feature>
<dbReference type="Proteomes" id="UP000030746">
    <property type="component" value="Unassembled WGS sequence"/>
</dbReference>
<evidence type="ECO:0000259" key="27">
    <source>
        <dbReference type="PROSITE" id="PS50850"/>
    </source>
</evidence>
<name>V4A8Q1_LOTGI</name>
<dbReference type="CDD" id="cd17318">
    <property type="entry name" value="MFS_SLC17"/>
    <property type="match status" value="1"/>
</dbReference>
<dbReference type="PANTHER" id="PTHR11662:SF399">
    <property type="entry name" value="FI19708P1-RELATED"/>
    <property type="match status" value="1"/>
</dbReference>
<dbReference type="RefSeq" id="XP_009057796.1">
    <property type="nucleotide sequence ID" value="XM_009059548.1"/>
</dbReference>
<keyword evidence="8" id="KW-0769">Symport</keyword>
<evidence type="ECO:0000256" key="11">
    <source>
        <dbReference type="ARBA" id="ARBA00023136"/>
    </source>
</evidence>
<evidence type="ECO:0000256" key="6">
    <source>
        <dbReference type="ARBA" id="ARBA00022475"/>
    </source>
</evidence>
<feature type="transmembrane region" description="Helical" evidence="26">
    <location>
        <begin position="349"/>
        <end position="371"/>
    </location>
</feature>
<dbReference type="SUPFAM" id="SSF103473">
    <property type="entry name" value="MFS general substrate transporter"/>
    <property type="match status" value="1"/>
</dbReference>
<keyword evidence="29" id="KW-1185">Reference proteome</keyword>
<feature type="transmembrane region" description="Helical" evidence="26">
    <location>
        <begin position="288"/>
        <end position="311"/>
    </location>
</feature>
<dbReference type="InterPro" id="IPR011701">
    <property type="entry name" value="MFS"/>
</dbReference>
<evidence type="ECO:0000256" key="9">
    <source>
        <dbReference type="ARBA" id="ARBA00022989"/>
    </source>
</evidence>
<evidence type="ECO:0000313" key="29">
    <source>
        <dbReference type="Proteomes" id="UP000030746"/>
    </source>
</evidence>
<feature type="domain" description="Major facilitator superfamily (MFS) profile" evidence="27">
    <location>
        <begin position="9"/>
        <end position="406"/>
    </location>
</feature>
<evidence type="ECO:0000256" key="7">
    <source>
        <dbReference type="ARBA" id="ARBA00022692"/>
    </source>
</evidence>
<dbReference type="Gene3D" id="1.20.1250.20">
    <property type="entry name" value="MFS general substrate transporter like domains"/>
    <property type="match status" value="2"/>
</dbReference>
<evidence type="ECO:0000256" key="26">
    <source>
        <dbReference type="SAM" id="Phobius"/>
    </source>
</evidence>
<evidence type="ECO:0000256" key="10">
    <source>
        <dbReference type="ARBA" id="ARBA00023018"/>
    </source>
</evidence>
<evidence type="ECO:0000256" key="19">
    <source>
        <dbReference type="ARBA" id="ARBA00051447"/>
    </source>
</evidence>
<evidence type="ECO:0000256" key="22">
    <source>
        <dbReference type="ARBA" id="ARBA00069713"/>
    </source>
</evidence>
<reference evidence="28 29" key="1">
    <citation type="journal article" date="2013" name="Nature">
        <title>Insights into bilaterian evolution from three spiralian genomes.</title>
        <authorList>
            <person name="Simakov O."/>
            <person name="Marletaz F."/>
            <person name="Cho S.J."/>
            <person name="Edsinger-Gonzales E."/>
            <person name="Havlak P."/>
            <person name="Hellsten U."/>
            <person name="Kuo D.H."/>
            <person name="Larsson T."/>
            <person name="Lv J."/>
            <person name="Arendt D."/>
            <person name="Savage R."/>
            <person name="Osoegawa K."/>
            <person name="de Jong P."/>
            <person name="Grimwood J."/>
            <person name="Chapman J.A."/>
            <person name="Shapiro H."/>
            <person name="Aerts A."/>
            <person name="Otillar R.P."/>
            <person name="Terry A.Y."/>
            <person name="Boore J.L."/>
            <person name="Grigoriev I.V."/>
            <person name="Lindberg D.R."/>
            <person name="Seaver E.C."/>
            <person name="Weisblat D.A."/>
            <person name="Putnam N.H."/>
            <person name="Rokhsar D.S."/>
        </authorList>
    </citation>
    <scope>NUCLEOTIDE SEQUENCE [LARGE SCALE GENOMIC DNA]</scope>
</reference>
<evidence type="ECO:0000256" key="23">
    <source>
        <dbReference type="ARBA" id="ARBA00080244"/>
    </source>
</evidence>
<keyword evidence="9 26" id="KW-1133">Transmembrane helix</keyword>
<evidence type="ECO:0000256" key="21">
    <source>
        <dbReference type="ARBA" id="ARBA00056891"/>
    </source>
</evidence>
<feature type="transmembrane region" description="Helical" evidence="26">
    <location>
        <begin position="12"/>
        <end position="38"/>
    </location>
</feature>
<evidence type="ECO:0000256" key="12">
    <source>
        <dbReference type="ARBA" id="ARBA00023180"/>
    </source>
</evidence>
<keyword evidence="11 26" id="KW-0472">Membrane</keyword>
<keyword evidence="6" id="KW-1003">Cell membrane</keyword>
<dbReference type="Pfam" id="PF07690">
    <property type="entry name" value="MFS_1"/>
    <property type="match status" value="1"/>
</dbReference>